<gene>
    <name evidence="2" type="ORF">RGQ13_05275</name>
</gene>
<keyword evidence="3" id="KW-1185">Reference proteome</keyword>
<keyword evidence="1" id="KW-0472">Membrane</keyword>
<feature type="transmembrane region" description="Helical" evidence="1">
    <location>
        <begin position="20"/>
        <end position="51"/>
    </location>
</feature>
<reference evidence="3" key="1">
    <citation type="submission" date="2023-09" db="EMBL/GenBank/DDBJ databases">
        <authorList>
            <person name="Li S."/>
            <person name="Li X."/>
            <person name="Zhang C."/>
            <person name="Zhao Z."/>
        </authorList>
    </citation>
    <scope>NUCLEOTIDE SEQUENCE [LARGE SCALE GENOMIC DNA]</scope>
    <source>
        <strain evidence="3">SQ149</strain>
    </source>
</reference>
<protein>
    <submittedName>
        <fullName evidence="2">Uncharacterized protein</fullName>
    </submittedName>
</protein>
<dbReference type="Proteomes" id="UP001258994">
    <property type="component" value="Chromosome"/>
</dbReference>
<evidence type="ECO:0000313" key="2">
    <source>
        <dbReference type="EMBL" id="WNC73406.1"/>
    </source>
</evidence>
<organism evidence="2 3">
    <name type="scientific">Thalassotalea psychrophila</name>
    <dbReference type="NCBI Taxonomy" id="3065647"/>
    <lineage>
        <taxon>Bacteria</taxon>
        <taxon>Pseudomonadati</taxon>
        <taxon>Pseudomonadota</taxon>
        <taxon>Gammaproteobacteria</taxon>
        <taxon>Alteromonadales</taxon>
        <taxon>Colwelliaceae</taxon>
        <taxon>Thalassotalea</taxon>
    </lineage>
</organism>
<accession>A0ABY9TXA5</accession>
<dbReference type="RefSeq" id="WP_348392518.1">
    <property type="nucleotide sequence ID" value="NZ_CP134145.1"/>
</dbReference>
<feature type="transmembrane region" description="Helical" evidence="1">
    <location>
        <begin position="63"/>
        <end position="84"/>
    </location>
</feature>
<sequence>MLHLYLGYFVVQFIPLIERLFFSNISILAMIFSIVVFFLWSFIPMLGYLLAKLLKAKGNLNRYFLLIFGAGAGLIENGLYYFDILTYDENVIVTLLVCLLFFICAFITLDKRKFRLVKAS</sequence>
<evidence type="ECO:0000256" key="1">
    <source>
        <dbReference type="SAM" id="Phobius"/>
    </source>
</evidence>
<keyword evidence="1" id="KW-0812">Transmembrane</keyword>
<name>A0ABY9TXA5_9GAMM</name>
<proteinExistence type="predicted"/>
<evidence type="ECO:0000313" key="3">
    <source>
        <dbReference type="Proteomes" id="UP001258994"/>
    </source>
</evidence>
<keyword evidence="1" id="KW-1133">Transmembrane helix</keyword>
<dbReference type="EMBL" id="CP134145">
    <property type="protein sequence ID" value="WNC73406.1"/>
    <property type="molecule type" value="Genomic_DNA"/>
</dbReference>
<feature type="transmembrane region" description="Helical" evidence="1">
    <location>
        <begin position="90"/>
        <end position="109"/>
    </location>
</feature>